<dbReference type="GO" id="GO:0008168">
    <property type="term" value="F:methyltransferase activity"/>
    <property type="evidence" value="ECO:0007669"/>
    <property type="project" value="TreeGrafter"/>
</dbReference>
<keyword evidence="4" id="KW-1185">Reference proteome</keyword>
<dbReference type="PANTHER" id="PTHR43591">
    <property type="entry name" value="METHYLTRANSFERASE"/>
    <property type="match status" value="1"/>
</dbReference>
<evidence type="ECO:0000313" key="3">
    <source>
        <dbReference type="EMBL" id="KAF3804072.1"/>
    </source>
</evidence>
<dbReference type="RefSeq" id="XP_045263231.1">
    <property type="nucleotide sequence ID" value="XM_045407842.1"/>
</dbReference>
<evidence type="ECO:0000256" key="1">
    <source>
        <dbReference type="ARBA" id="ARBA00038158"/>
    </source>
</evidence>
<feature type="compositionally biased region" description="Low complexity" evidence="2">
    <location>
        <begin position="10"/>
        <end position="64"/>
    </location>
</feature>
<dbReference type="GeneID" id="69015008"/>
<dbReference type="PANTHER" id="PTHR43591:SF24">
    <property type="entry name" value="2-METHOXY-6-POLYPRENYL-1,4-BENZOQUINOL METHYLASE, MITOCHONDRIAL"/>
    <property type="match status" value="1"/>
</dbReference>
<name>A0A8H4CI43_COLGL</name>
<gene>
    <name evidence="3" type="ORF">GCG54_00007865</name>
</gene>
<dbReference type="Pfam" id="PF13489">
    <property type="entry name" value="Methyltransf_23"/>
    <property type="match status" value="1"/>
</dbReference>
<feature type="region of interest" description="Disordered" evidence="2">
    <location>
        <begin position="1"/>
        <end position="102"/>
    </location>
</feature>
<feature type="compositionally biased region" description="Polar residues" evidence="2">
    <location>
        <begin position="90"/>
        <end position="101"/>
    </location>
</feature>
<reference evidence="3" key="1">
    <citation type="journal article" date="2020" name="Phytopathology">
        <title>Genome sequence and comparative analysis of Colletotrichum gloeosporioides isolated from Liriodendron leaves.</title>
        <authorList>
            <person name="Fu F.F."/>
            <person name="Hao Z."/>
            <person name="Wang P."/>
            <person name="Lu Y."/>
            <person name="Xue L.J."/>
            <person name="Wei G."/>
            <person name="Tian Y."/>
            <person name="Baishi H."/>
            <person name="Xu H."/>
            <person name="Shi J."/>
            <person name="Cheng T."/>
            <person name="Wang G."/>
            <person name="Yi Y."/>
            <person name="Chen J."/>
        </authorList>
    </citation>
    <scope>NUCLEOTIDE SEQUENCE</scope>
    <source>
        <strain evidence="3">Lc1</strain>
    </source>
</reference>
<dbReference type="EMBL" id="WVTB01000051">
    <property type="protein sequence ID" value="KAF3804072.1"/>
    <property type="molecule type" value="Genomic_DNA"/>
</dbReference>
<reference evidence="3" key="2">
    <citation type="submission" date="2020-03" db="EMBL/GenBank/DDBJ databases">
        <authorList>
            <person name="Fu F.-F."/>
            <person name="Chen J."/>
        </authorList>
    </citation>
    <scope>NUCLEOTIDE SEQUENCE</scope>
    <source>
        <strain evidence="3">Lc1</strain>
    </source>
</reference>
<dbReference type="Gene3D" id="3.40.50.150">
    <property type="entry name" value="Vaccinia Virus protein VP39"/>
    <property type="match status" value="1"/>
</dbReference>
<dbReference type="AlphaFoldDB" id="A0A8H4CI43"/>
<evidence type="ECO:0000313" key="4">
    <source>
        <dbReference type="Proteomes" id="UP000613401"/>
    </source>
</evidence>
<comment type="similarity">
    <text evidence="1">Belongs to the methyltransferase superfamily. LaeA methyltransferase family.</text>
</comment>
<dbReference type="SUPFAM" id="SSF53335">
    <property type="entry name" value="S-adenosyl-L-methionine-dependent methyltransferases"/>
    <property type="match status" value="1"/>
</dbReference>
<accession>A0A8H4CI43</accession>
<protein>
    <submittedName>
        <fullName evidence="3">Secondary metabolism regulator LAE1</fullName>
    </submittedName>
</protein>
<evidence type="ECO:0000256" key="2">
    <source>
        <dbReference type="SAM" id="MobiDB-lite"/>
    </source>
</evidence>
<proteinExistence type="inferred from homology"/>
<sequence>MTDQQPQTEADASAASTAAPTTAAAPTAPSTASTTAPTASTSTAPTADPSTPIAAVAAAQSPVESESEPELVPDVPGPIEPDADGVSIDGYSTTDDSQASLRPTILDYRRENGRTYHRLSDGKYILPNDDLEQERLDIVNHVWMVTLDNRFCMCPKNEGAKRVLDLGTGTGIWALDYADAFPDAEVIGVDLSPIQPGYVPPNCMFEIDDVEKEWTWTKPFDFILARNMIGCFSDWEAAIEQAYNHLEPGGWMEIQDSEWPAVCDDGSMTEDMAIYKYTTMGAEACEEIGRTISKTHTFDRLMREAGFEDVVKIPLKFPISPWPKDRRLKEIGLWTQASLLPGLEGLALANFTRTLGWTREETLVLCAQTRRDIQNPKIHAYWNGYVIYGRKPLKADKKEDAQH</sequence>
<comment type="caution">
    <text evidence="3">The sequence shown here is derived from an EMBL/GenBank/DDBJ whole genome shotgun (WGS) entry which is preliminary data.</text>
</comment>
<dbReference type="InterPro" id="IPR029063">
    <property type="entry name" value="SAM-dependent_MTases_sf"/>
</dbReference>
<dbReference type="Proteomes" id="UP000613401">
    <property type="component" value="Unassembled WGS sequence"/>
</dbReference>
<organism evidence="3 4">
    <name type="scientific">Colletotrichum gloeosporioides</name>
    <name type="common">Anthracnose fungus</name>
    <name type="synonym">Glomerella cingulata</name>
    <dbReference type="NCBI Taxonomy" id="474922"/>
    <lineage>
        <taxon>Eukaryota</taxon>
        <taxon>Fungi</taxon>
        <taxon>Dikarya</taxon>
        <taxon>Ascomycota</taxon>
        <taxon>Pezizomycotina</taxon>
        <taxon>Sordariomycetes</taxon>
        <taxon>Hypocreomycetidae</taxon>
        <taxon>Glomerellales</taxon>
        <taxon>Glomerellaceae</taxon>
        <taxon>Colletotrichum</taxon>
        <taxon>Colletotrichum gloeosporioides species complex</taxon>
    </lineage>
</organism>
<dbReference type="CDD" id="cd02440">
    <property type="entry name" value="AdoMet_MTases"/>
    <property type="match status" value="1"/>
</dbReference>